<evidence type="ECO:0000313" key="2">
    <source>
        <dbReference type="EMBL" id="CCD56679.1"/>
    </source>
</evidence>
<accession>G2YYI1</accession>
<dbReference type="PROSITE" id="PS50011">
    <property type="entry name" value="PROTEIN_KINASE_DOM"/>
    <property type="match status" value="1"/>
</dbReference>
<dbReference type="Gene3D" id="1.10.510.10">
    <property type="entry name" value="Transferase(Phosphotransferase) domain 1"/>
    <property type="match status" value="1"/>
</dbReference>
<dbReference type="GO" id="GO:0005524">
    <property type="term" value="F:ATP binding"/>
    <property type="evidence" value="ECO:0007669"/>
    <property type="project" value="InterPro"/>
</dbReference>
<dbReference type="SUPFAM" id="SSF56112">
    <property type="entry name" value="Protein kinase-like (PK-like)"/>
    <property type="match status" value="1"/>
</dbReference>
<dbReference type="InterPro" id="IPR000719">
    <property type="entry name" value="Prot_kinase_dom"/>
</dbReference>
<dbReference type="GO" id="GO:0004672">
    <property type="term" value="F:protein kinase activity"/>
    <property type="evidence" value="ECO:0007669"/>
    <property type="project" value="InterPro"/>
</dbReference>
<dbReference type="OrthoDB" id="4062651at2759"/>
<organism evidence="2 3">
    <name type="scientific">Botryotinia fuckeliana (strain T4)</name>
    <name type="common">Noble rot fungus</name>
    <name type="synonym">Botrytis cinerea</name>
    <dbReference type="NCBI Taxonomy" id="999810"/>
    <lineage>
        <taxon>Eukaryota</taxon>
        <taxon>Fungi</taxon>
        <taxon>Dikarya</taxon>
        <taxon>Ascomycota</taxon>
        <taxon>Pezizomycotina</taxon>
        <taxon>Leotiomycetes</taxon>
        <taxon>Helotiales</taxon>
        <taxon>Sclerotiniaceae</taxon>
        <taxon>Botrytis</taxon>
    </lineage>
</organism>
<dbReference type="STRING" id="999810.G2YYI1"/>
<dbReference type="Pfam" id="PF00069">
    <property type="entry name" value="Pkinase"/>
    <property type="match status" value="1"/>
</dbReference>
<evidence type="ECO:0000313" key="3">
    <source>
        <dbReference type="Proteomes" id="UP000008177"/>
    </source>
</evidence>
<name>G2YYI1_BOTF4</name>
<dbReference type="InterPro" id="IPR011009">
    <property type="entry name" value="Kinase-like_dom_sf"/>
</dbReference>
<dbReference type="AlphaFoldDB" id="G2YYI1"/>
<dbReference type="Proteomes" id="UP000008177">
    <property type="component" value="Unplaced contigs"/>
</dbReference>
<evidence type="ECO:0000259" key="1">
    <source>
        <dbReference type="PROSITE" id="PS50011"/>
    </source>
</evidence>
<dbReference type="InParanoid" id="G2YYI1"/>
<gene>
    <name evidence="2" type="ORF">BofuT4_P144870.1</name>
</gene>
<dbReference type="SMART" id="SM00220">
    <property type="entry name" value="S_TKc"/>
    <property type="match status" value="1"/>
</dbReference>
<dbReference type="HOGENOM" id="CLU_054430_0_1_1"/>
<proteinExistence type="predicted"/>
<protein>
    <recommendedName>
        <fullName evidence="1">Protein kinase domain-containing protein</fullName>
    </recommendedName>
</protein>
<feature type="domain" description="Protein kinase" evidence="1">
    <location>
        <begin position="66"/>
        <end position="358"/>
    </location>
</feature>
<reference evidence="3" key="1">
    <citation type="journal article" date="2011" name="PLoS Genet.">
        <title>Genomic analysis of the necrotrophic fungal pathogens Sclerotinia sclerotiorum and Botrytis cinerea.</title>
        <authorList>
            <person name="Amselem J."/>
            <person name="Cuomo C.A."/>
            <person name="van Kan J.A."/>
            <person name="Viaud M."/>
            <person name="Benito E.P."/>
            <person name="Couloux A."/>
            <person name="Coutinho P.M."/>
            <person name="de Vries R.P."/>
            <person name="Dyer P.S."/>
            <person name="Fillinger S."/>
            <person name="Fournier E."/>
            <person name="Gout L."/>
            <person name="Hahn M."/>
            <person name="Kohn L."/>
            <person name="Lapalu N."/>
            <person name="Plummer K.M."/>
            <person name="Pradier J.M."/>
            <person name="Quevillon E."/>
            <person name="Sharon A."/>
            <person name="Simon A."/>
            <person name="ten Have A."/>
            <person name="Tudzynski B."/>
            <person name="Tudzynski P."/>
            <person name="Wincker P."/>
            <person name="Andrew M."/>
            <person name="Anthouard V."/>
            <person name="Beever R.E."/>
            <person name="Beffa R."/>
            <person name="Benoit I."/>
            <person name="Bouzid O."/>
            <person name="Brault B."/>
            <person name="Chen Z."/>
            <person name="Choquer M."/>
            <person name="Collemare J."/>
            <person name="Cotton P."/>
            <person name="Danchin E.G."/>
            <person name="Da Silva C."/>
            <person name="Gautier A."/>
            <person name="Giraud C."/>
            <person name="Giraud T."/>
            <person name="Gonzalez C."/>
            <person name="Grossetete S."/>
            <person name="Guldener U."/>
            <person name="Henrissat B."/>
            <person name="Howlett B.J."/>
            <person name="Kodira C."/>
            <person name="Kretschmer M."/>
            <person name="Lappartient A."/>
            <person name="Leroch M."/>
            <person name="Levis C."/>
            <person name="Mauceli E."/>
            <person name="Neuveglise C."/>
            <person name="Oeser B."/>
            <person name="Pearson M."/>
            <person name="Poulain J."/>
            <person name="Poussereau N."/>
            <person name="Quesneville H."/>
            <person name="Rascle C."/>
            <person name="Schumacher J."/>
            <person name="Segurens B."/>
            <person name="Sexton A."/>
            <person name="Silva E."/>
            <person name="Sirven C."/>
            <person name="Soanes D.M."/>
            <person name="Talbot N.J."/>
            <person name="Templeton M."/>
            <person name="Yandava C."/>
            <person name="Yarden O."/>
            <person name="Zeng Q."/>
            <person name="Rollins J.A."/>
            <person name="Lebrun M.H."/>
            <person name="Dickman M."/>
        </authorList>
    </citation>
    <scope>NUCLEOTIDE SEQUENCE [LARGE SCALE GENOMIC DNA]</scope>
    <source>
        <strain evidence="3">T4</strain>
    </source>
</reference>
<dbReference type="EMBL" id="FQ790361">
    <property type="protein sequence ID" value="CCD56679.1"/>
    <property type="molecule type" value="Genomic_DNA"/>
</dbReference>
<sequence>MNIKRQYLWWKHNELDAMLSRIRTRSTFRCLLLNFASGAECNYNSPFSKSPSDHRTLSSSRSISQPLTIGELLHGNSGRIYQIEEILCERSKATLAEGREFVVKNCLKGDFEYQQELQRRLASHRNLRTFVDTIPDLELFVYHFLKDNLLQFCQRNLPVEIRKGILKSSLIELAELHDRSIIYGEETANKLLHVTSVRVSDLEDSVILSPGAGIVGGELGKQFWRSPESWCKAKQSVSSDIFSMGIVAIYIMDKQMISYDGLKSEDFVDGEAWNQIIMRHISFFWIQDDYLEFLDHIGEDNPFFDRVIDMVNEFKGPMTPVRKWSYLDANFRDLVVNMARLDPSNRLSVREALEHLFFGSDNT</sequence>